<dbReference type="InterPro" id="IPR001752">
    <property type="entry name" value="Kinesin_motor_dom"/>
</dbReference>
<keyword evidence="4" id="KW-0963">Cytoplasm</keyword>
<accession>A0A2G8L0T6</accession>
<evidence type="ECO:0000256" key="5">
    <source>
        <dbReference type="PROSITE-ProRule" id="PRU00283"/>
    </source>
</evidence>
<organism evidence="10 11">
    <name type="scientific">Stichopus japonicus</name>
    <name type="common">Sea cucumber</name>
    <dbReference type="NCBI Taxonomy" id="307972"/>
    <lineage>
        <taxon>Eukaryota</taxon>
        <taxon>Metazoa</taxon>
        <taxon>Echinodermata</taxon>
        <taxon>Eleutherozoa</taxon>
        <taxon>Echinozoa</taxon>
        <taxon>Holothuroidea</taxon>
        <taxon>Aspidochirotacea</taxon>
        <taxon>Aspidochirotida</taxon>
        <taxon>Stichopodidae</taxon>
        <taxon>Apostichopus</taxon>
    </lineage>
</organism>
<evidence type="ECO:0000256" key="4">
    <source>
        <dbReference type="ARBA" id="ARBA00023212"/>
    </source>
</evidence>
<dbReference type="FunFam" id="3.40.850.10:FF:000080">
    <property type="entry name" value="Kinesin-like protein"/>
    <property type="match status" value="1"/>
</dbReference>
<reference evidence="10 11" key="1">
    <citation type="journal article" date="2017" name="PLoS Biol.">
        <title>The sea cucumber genome provides insights into morphological evolution and visceral regeneration.</title>
        <authorList>
            <person name="Zhang X."/>
            <person name="Sun L."/>
            <person name="Yuan J."/>
            <person name="Sun Y."/>
            <person name="Gao Y."/>
            <person name="Zhang L."/>
            <person name="Li S."/>
            <person name="Dai H."/>
            <person name="Hamel J.F."/>
            <person name="Liu C."/>
            <person name="Yu Y."/>
            <person name="Liu S."/>
            <person name="Lin W."/>
            <person name="Guo K."/>
            <person name="Jin S."/>
            <person name="Xu P."/>
            <person name="Storey K.B."/>
            <person name="Huan P."/>
            <person name="Zhang T."/>
            <person name="Zhou Y."/>
            <person name="Zhang J."/>
            <person name="Lin C."/>
            <person name="Li X."/>
            <person name="Xing L."/>
            <person name="Huo D."/>
            <person name="Sun M."/>
            <person name="Wang L."/>
            <person name="Mercier A."/>
            <person name="Li F."/>
            <person name="Yang H."/>
            <person name="Xiang J."/>
        </authorList>
    </citation>
    <scope>NUCLEOTIDE SEQUENCE [LARGE SCALE GENOMIC DNA]</scope>
    <source>
        <strain evidence="10">Shaxun</strain>
        <tissue evidence="10">Muscle</tissue>
    </source>
</reference>
<keyword evidence="11" id="KW-1185">Reference proteome</keyword>
<dbReference type="GO" id="GO:0007052">
    <property type="term" value="P:mitotic spindle organization"/>
    <property type="evidence" value="ECO:0007669"/>
    <property type="project" value="TreeGrafter"/>
</dbReference>
<keyword evidence="5 6" id="KW-0505">Motor protein</keyword>
<dbReference type="GO" id="GO:0005875">
    <property type="term" value="C:microtubule associated complex"/>
    <property type="evidence" value="ECO:0007669"/>
    <property type="project" value="TreeGrafter"/>
</dbReference>
<evidence type="ECO:0000259" key="9">
    <source>
        <dbReference type="PROSITE" id="PS50067"/>
    </source>
</evidence>
<dbReference type="PROSITE" id="PS00411">
    <property type="entry name" value="KINESIN_MOTOR_1"/>
    <property type="match status" value="1"/>
</dbReference>
<keyword evidence="7" id="KW-0175">Coiled coil</keyword>
<keyword evidence="3 5" id="KW-0067">ATP-binding</keyword>
<feature type="region of interest" description="Disordered" evidence="8">
    <location>
        <begin position="1"/>
        <end position="47"/>
    </location>
</feature>
<dbReference type="Proteomes" id="UP000230750">
    <property type="component" value="Unassembled WGS sequence"/>
</dbReference>
<dbReference type="PANTHER" id="PTHR47969:SF33">
    <property type="entry name" value="KINESIN-LIKE PROTEIN"/>
    <property type="match status" value="1"/>
</dbReference>
<dbReference type="SUPFAM" id="SSF52540">
    <property type="entry name" value="P-loop containing nucleoside triphosphate hydrolases"/>
    <property type="match status" value="1"/>
</dbReference>
<feature type="region of interest" description="Disordered" evidence="8">
    <location>
        <begin position="450"/>
        <end position="498"/>
    </location>
</feature>
<dbReference type="GO" id="GO:0007018">
    <property type="term" value="P:microtubule-based movement"/>
    <property type="evidence" value="ECO:0007669"/>
    <property type="project" value="InterPro"/>
</dbReference>
<dbReference type="InterPro" id="IPR027417">
    <property type="entry name" value="P-loop_NTPase"/>
</dbReference>
<feature type="compositionally biased region" description="Polar residues" evidence="8">
    <location>
        <begin position="34"/>
        <end position="47"/>
    </location>
</feature>
<dbReference type="GO" id="GO:0003777">
    <property type="term" value="F:microtubule motor activity"/>
    <property type="evidence" value="ECO:0007669"/>
    <property type="project" value="InterPro"/>
</dbReference>
<keyword evidence="6" id="KW-0493">Microtubule</keyword>
<keyword evidence="4" id="KW-0206">Cytoskeleton</keyword>
<comment type="similarity">
    <text evidence="5 6">Belongs to the TRAFAC class myosin-kinesin ATPase superfamily. Kinesin family.</text>
</comment>
<dbReference type="SMART" id="SM00129">
    <property type="entry name" value="KISc"/>
    <property type="match status" value="1"/>
</dbReference>
<protein>
    <recommendedName>
        <fullName evidence="6">Kinesin-like protein</fullName>
    </recommendedName>
</protein>
<feature type="region of interest" description="Disordered" evidence="8">
    <location>
        <begin position="564"/>
        <end position="617"/>
    </location>
</feature>
<evidence type="ECO:0000256" key="1">
    <source>
        <dbReference type="ARBA" id="ARBA00004245"/>
    </source>
</evidence>
<evidence type="ECO:0000313" key="11">
    <source>
        <dbReference type="Proteomes" id="UP000230750"/>
    </source>
</evidence>
<dbReference type="AlphaFoldDB" id="A0A2G8L0T6"/>
<feature type="compositionally biased region" description="Polar residues" evidence="8">
    <location>
        <begin position="565"/>
        <end position="606"/>
    </location>
</feature>
<dbReference type="CDD" id="cd00106">
    <property type="entry name" value="KISc"/>
    <property type="match status" value="1"/>
</dbReference>
<dbReference type="InterPro" id="IPR036961">
    <property type="entry name" value="Kinesin_motor_dom_sf"/>
</dbReference>
<dbReference type="Pfam" id="PF00225">
    <property type="entry name" value="Kinesin"/>
    <property type="match status" value="1"/>
</dbReference>
<evidence type="ECO:0000256" key="2">
    <source>
        <dbReference type="ARBA" id="ARBA00022741"/>
    </source>
</evidence>
<dbReference type="PROSITE" id="PS50067">
    <property type="entry name" value="KINESIN_MOTOR_2"/>
    <property type="match status" value="1"/>
</dbReference>
<evidence type="ECO:0000256" key="3">
    <source>
        <dbReference type="ARBA" id="ARBA00022840"/>
    </source>
</evidence>
<dbReference type="GO" id="GO:0051231">
    <property type="term" value="P:spindle elongation"/>
    <property type="evidence" value="ECO:0007669"/>
    <property type="project" value="TreeGrafter"/>
</dbReference>
<feature type="domain" description="Kinesin motor" evidence="9">
    <location>
        <begin position="68"/>
        <end position="405"/>
    </location>
</feature>
<proteinExistence type="inferred from homology"/>
<dbReference type="STRING" id="307972.A0A2G8L0T6"/>
<keyword evidence="2 5" id="KW-0547">Nucleotide-binding</keyword>
<dbReference type="GO" id="GO:0008017">
    <property type="term" value="F:microtubule binding"/>
    <property type="evidence" value="ECO:0007669"/>
    <property type="project" value="InterPro"/>
</dbReference>
<evidence type="ECO:0000256" key="7">
    <source>
        <dbReference type="SAM" id="Coils"/>
    </source>
</evidence>
<evidence type="ECO:0000256" key="6">
    <source>
        <dbReference type="RuleBase" id="RU000394"/>
    </source>
</evidence>
<evidence type="ECO:0000256" key="8">
    <source>
        <dbReference type="SAM" id="MobiDB-lite"/>
    </source>
</evidence>
<dbReference type="GO" id="GO:0005524">
    <property type="term" value="F:ATP binding"/>
    <property type="evidence" value="ECO:0007669"/>
    <property type="project" value="UniProtKB-UniRule"/>
</dbReference>
<dbReference type="InterPro" id="IPR019821">
    <property type="entry name" value="Kinesin_motor_CS"/>
</dbReference>
<evidence type="ECO:0000313" key="10">
    <source>
        <dbReference type="EMBL" id="PIK53760.1"/>
    </source>
</evidence>
<name>A0A2G8L0T6_STIJA</name>
<sequence length="662" mass="73481">MDDFEFGESSSSGSTEDIANGFGEKQSDKKSRQKTFSGLSHQSSRSTLISTTESLVDDFDPEEGGLSNVNVVVRIRPLSDLERKRSDGSCITAQAPATVVIENNSKSKTFTYNAIFDEHATQEDLLDTCGIKQMIEMSVEGYACTVFAYGQTGSGKTHTITGPTGNNGNTLPKVEEVGLIQRSFGYLFEAMGNKAGATFTLYASYLEIYNEQVKDLLNPSSRESLSVRWSKDRGFYVENLFIVECETQDDLVAVLEEGMRQKQMATTNINEHSSRSHTIMSLLVDCEMPDQEEEGLYLTKRGKISFVDLAGSEKVKEIGSSSELISETTNINKSLLTLGNCISSLSDTRKRSGHIPYRDSKLTKLLADSLGGNGITLMVACISPSAYCFAESLSTLRYATRARRIKNKPVVRMDPREKLILSLKREVKLLRAENQYLRQRIEYPAQEPEVQMGITKERPLQSVKGGQNRTEGEQTGPEIDENENQKVPPQLNKRDTIHSIGKSAADNSIYEMIQEYMVENETLRKENVGLQGGKEQSKREQQQLSKENERLMNKLTHLERVISASPVSMHSLSRTTSGHSAQSQSSDPLSPFKNQPVNSSPLSPFMQSPGWGPHMQHQHMVQPMQPIPNSNVPQPSPANHPGQWTITVIKIRTFRGSTAGLG</sequence>
<comment type="subcellular location">
    <subcellularLocation>
        <location evidence="1">Cytoplasm</location>
        <location evidence="1">Cytoskeleton</location>
    </subcellularLocation>
</comment>
<dbReference type="EMBL" id="MRZV01000274">
    <property type="protein sequence ID" value="PIK53760.1"/>
    <property type="molecule type" value="Genomic_DNA"/>
</dbReference>
<dbReference type="Gene3D" id="3.40.850.10">
    <property type="entry name" value="Kinesin motor domain"/>
    <property type="match status" value="1"/>
</dbReference>
<dbReference type="InterPro" id="IPR027640">
    <property type="entry name" value="Kinesin-like_fam"/>
</dbReference>
<dbReference type="OrthoDB" id="3176171at2759"/>
<feature type="binding site" evidence="5">
    <location>
        <begin position="150"/>
        <end position="157"/>
    </location>
    <ligand>
        <name>ATP</name>
        <dbReference type="ChEBI" id="CHEBI:30616"/>
    </ligand>
</feature>
<dbReference type="PANTHER" id="PTHR47969">
    <property type="entry name" value="CHROMOSOME-ASSOCIATED KINESIN KIF4A-RELATED"/>
    <property type="match status" value="1"/>
</dbReference>
<feature type="coiled-coil region" evidence="7">
    <location>
        <begin position="534"/>
        <end position="561"/>
    </location>
</feature>
<comment type="caution">
    <text evidence="10">The sequence shown here is derived from an EMBL/GenBank/DDBJ whole genome shotgun (WGS) entry which is preliminary data.</text>
</comment>
<gene>
    <name evidence="10" type="ORF">BSL78_09350</name>
</gene>
<dbReference type="GO" id="GO:0005874">
    <property type="term" value="C:microtubule"/>
    <property type="evidence" value="ECO:0007669"/>
    <property type="project" value="UniProtKB-KW"/>
</dbReference>
<dbReference type="PRINTS" id="PR00380">
    <property type="entry name" value="KINESINHEAVY"/>
</dbReference>